<reference evidence="2" key="1">
    <citation type="submission" date="2021-06" db="EMBL/GenBank/DDBJ databases">
        <authorList>
            <person name="Hodson N. C."/>
            <person name="Mongue J. A."/>
            <person name="Jaron S. K."/>
        </authorList>
    </citation>
    <scope>NUCLEOTIDE SEQUENCE</scope>
</reference>
<organism evidence="2 3">
    <name type="scientific">Allacma fusca</name>
    <dbReference type="NCBI Taxonomy" id="39272"/>
    <lineage>
        <taxon>Eukaryota</taxon>
        <taxon>Metazoa</taxon>
        <taxon>Ecdysozoa</taxon>
        <taxon>Arthropoda</taxon>
        <taxon>Hexapoda</taxon>
        <taxon>Collembola</taxon>
        <taxon>Symphypleona</taxon>
        <taxon>Sminthuridae</taxon>
        <taxon>Allacma</taxon>
    </lineage>
</organism>
<comment type="caution">
    <text evidence="2">The sequence shown here is derived from an EMBL/GenBank/DDBJ whole genome shotgun (WGS) entry which is preliminary data.</text>
</comment>
<dbReference type="AlphaFoldDB" id="A0A8J2K8P6"/>
<dbReference type="Proteomes" id="UP000708208">
    <property type="component" value="Unassembled WGS sequence"/>
</dbReference>
<evidence type="ECO:0000313" key="2">
    <source>
        <dbReference type="EMBL" id="CAG7733784.1"/>
    </source>
</evidence>
<evidence type="ECO:0000256" key="1">
    <source>
        <dbReference type="SAM" id="MobiDB-lite"/>
    </source>
</evidence>
<accession>A0A8J2K8P6</accession>
<feature type="region of interest" description="Disordered" evidence="1">
    <location>
        <begin position="1"/>
        <end position="89"/>
    </location>
</feature>
<name>A0A8J2K8P6_9HEXA</name>
<dbReference type="EMBL" id="CAJVCH010256111">
    <property type="protein sequence ID" value="CAG7733784.1"/>
    <property type="molecule type" value="Genomic_DNA"/>
</dbReference>
<protein>
    <submittedName>
        <fullName evidence="2">Uncharacterized protein</fullName>
    </submittedName>
</protein>
<gene>
    <name evidence="2" type="ORF">AFUS01_LOCUS22207</name>
</gene>
<sequence length="112" mass="12539">MGAKASRASGISKPVLPKEPPKPPELHPRIHDKDRDRSGSHSSQRSENSAPTMDKNTKYGREQTDKNLLPKIPKTGELMGGAHQNPIRLPRIFVPVVRTERRTCQNHPTPNH</sequence>
<feature type="non-terminal residue" evidence="2">
    <location>
        <position position="112"/>
    </location>
</feature>
<feature type="compositionally biased region" description="Basic and acidic residues" evidence="1">
    <location>
        <begin position="55"/>
        <end position="65"/>
    </location>
</feature>
<proteinExistence type="predicted"/>
<evidence type="ECO:0000313" key="3">
    <source>
        <dbReference type="Proteomes" id="UP000708208"/>
    </source>
</evidence>
<feature type="compositionally biased region" description="Basic and acidic residues" evidence="1">
    <location>
        <begin position="19"/>
        <end position="39"/>
    </location>
</feature>
<feature type="compositionally biased region" description="Polar residues" evidence="1">
    <location>
        <begin position="40"/>
        <end position="51"/>
    </location>
</feature>
<keyword evidence="3" id="KW-1185">Reference proteome</keyword>